<gene>
    <name evidence="3" type="ORF">ACHIPV_24230</name>
    <name evidence="2" type="ORF">ACHIRB_09825</name>
</gene>
<feature type="domain" description="HTH marR-type" evidence="1">
    <location>
        <begin position="13"/>
        <end position="145"/>
    </location>
</feature>
<dbReference type="RefSeq" id="WP_395125952.1">
    <property type="nucleotide sequence ID" value="NZ_JBIMSN010000041.1"/>
</dbReference>
<dbReference type="PROSITE" id="PS50995">
    <property type="entry name" value="HTH_MARR_2"/>
    <property type="match status" value="1"/>
</dbReference>
<evidence type="ECO:0000313" key="2">
    <source>
        <dbReference type="EMBL" id="MFH5228867.1"/>
    </source>
</evidence>
<dbReference type="InterPro" id="IPR036390">
    <property type="entry name" value="WH_DNA-bd_sf"/>
</dbReference>
<dbReference type="SMART" id="SM00347">
    <property type="entry name" value="HTH_MARR"/>
    <property type="match status" value="1"/>
</dbReference>
<dbReference type="Proteomes" id="UP001609219">
    <property type="component" value="Unassembled WGS sequence"/>
</dbReference>
<evidence type="ECO:0000313" key="3">
    <source>
        <dbReference type="EMBL" id="MFH5244962.1"/>
    </source>
</evidence>
<evidence type="ECO:0000313" key="5">
    <source>
        <dbReference type="Proteomes" id="UP001609219"/>
    </source>
</evidence>
<dbReference type="Pfam" id="PF12802">
    <property type="entry name" value="MarR_2"/>
    <property type="match status" value="1"/>
</dbReference>
<sequence>MATDAMLVPGSAADHAICALLKLGQVASRLTDDRLLGLGVRVRHYNVLQALQDNGRMSQADVGAHLRVDPATIVATLDDLENLGLAARHRHPSDRRRYLIDLTEKGQITLPRIRALLDSVQAEMFEALSPDQSVALADALAAMNAAQPLADRYDTVRGR</sequence>
<comment type="caution">
    <text evidence="2">The sequence shown here is derived from an EMBL/GenBank/DDBJ whole genome shotgun (WGS) entry which is preliminary data.</text>
</comment>
<reference evidence="4 5" key="1">
    <citation type="submission" date="2024-10" db="EMBL/GenBank/DDBJ databases">
        <authorList>
            <person name="Riesco R."/>
        </authorList>
    </citation>
    <scope>NUCLEOTIDE SEQUENCE [LARGE SCALE GENOMIC DNA]</scope>
    <source>
        <strain evidence="3 4">NCIMB 15448</strain>
        <strain evidence="2 5">NCIMB 15450</strain>
    </source>
</reference>
<evidence type="ECO:0000313" key="4">
    <source>
        <dbReference type="Proteomes" id="UP001609176"/>
    </source>
</evidence>
<accession>A0ABW7K1H6</accession>
<organism evidence="2 5">
    <name type="scientific">Antrihabitans spumae</name>
    <dbReference type="NCBI Taxonomy" id="3373370"/>
    <lineage>
        <taxon>Bacteria</taxon>
        <taxon>Bacillati</taxon>
        <taxon>Actinomycetota</taxon>
        <taxon>Actinomycetes</taxon>
        <taxon>Mycobacteriales</taxon>
        <taxon>Nocardiaceae</taxon>
        <taxon>Antrihabitans</taxon>
    </lineage>
</organism>
<evidence type="ECO:0000259" key="1">
    <source>
        <dbReference type="PROSITE" id="PS50995"/>
    </source>
</evidence>
<dbReference type="SUPFAM" id="SSF46785">
    <property type="entry name" value="Winged helix' DNA-binding domain"/>
    <property type="match status" value="1"/>
</dbReference>
<dbReference type="PRINTS" id="PR00598">
    <property type="entry name" value="HTHMARR"/>
</dbReference>
<dbReference type="Proteomes" id="UP001609176">
    <property type="component" value="Unassembled WGS sequence"/>
</dbReference>
<dbReference type="EMBL" id="JBIMSP010000056">
    <property type="protein sequence ID" value="MFH5244962.1"/>
    <property type="molecule type" value="Genomic_DNA"/>
</dbReference>
<dbReference type="InterPro" id="IPR000835">
    <property type="entry name" value="HTH_MarR-typ"/>
</dbReference>
<name>A0ABW7K1H6_9NOCA</name>
<protein>
    <submittedName>
        <fullName evidence="2">MarR family winged helix-turn-helix transcriptional regulator</fullName>
    </submittedName>
</protein>
<dbReference type="InterPro" id="IPR036388">
    <property type="entry name" value="WH-like_DNA-bd_sf"/>
</dbReference>
<proteinExistence type="predicted"/>
<dbReference type="PANTHER" id="PTHR33164">
    <property type="entry name" value="TRANSCRIPTIONAL REGULATOR, MARR FAMILY"/>
    <property type="match status" value="1"/>
</dbReference>
<keyword evidence="5" id="KW-1185">Reference proteome</keyword>
<dbReference type="InterPro" id="IPR039422">
    <property type="entry name" value="MarR/SlyA-like"/>
</dbReference>
<dbReference type="Gene3D" id="1.10.10.10">
    <property type="entry name" value="Winged helix-like DNA-binding domain superfamily/Winged helix DNA-binding domain"/>
    <property type="match status" value="1"/>
</dbReference>
<dbReference type="EMBL" id="JBIMSN010000041">
    <property type="protein sequence ID" value="MFH5228867.1"/>
    <property type="molecule type" value="Genomic_DNA"/>
</dbReference>
<dbReference type="PANTHER" id="PTHR33164:SF43">
    <property type="entry name" value="HTH-TYPE TRANSCRIPTIONAL REPRESSOR YETL"/>
    <property type="match status" value="1"/>
</dbReference>